<feature type="transmembrane region" description="Helical" evidence="1">
    <location>
        <begin position="100"/>
        <end position="120"/>
    </location>
</feature>
<organism evidence="2 3">
    <name type="scientific">Glycomyces algeriensis</name>
    <dbReference type="NCBI Taxonomy" id="256037"/>
    <lineage>
        <taxon>Bacteria</taxon>
        <taxon>Bacillati</taxon>
        <taxon>Actinomycetota</taxon>
        <taxon>Actinomycetes</taxon>
        <taxon>Glycomycetales</taxon>
        <taxon>Glycomycetaceae</taxon>
        <taxon>Glycomyces</taxon>
    </lineage>
</organism>
<protein>
    <submittedName>
        <fullName evidence="2">Membrane protein</fullName>
    </submittedName>
</protein>
<keyword evidence="1" id="KW-0812">Transmembrane</keyword>
<dbReference type="EMBL" id="BSDT01000001">
    <property type="protein sequence ID" value="GLI43920.1"/>
    <property type="molecule type" value="Genomic_DNA"/>
</dbReference>
<keyword evidence="1" id="KW-0472">Membrane</keyword>
<gene>
    <name evidence="2" type="ORF">GALLR39Z86_37700</name>
</gene>
<name>A0A9W6LI31_9ACTN</name>
<feature type="transmembrane region" description="Helical" evidence="1">
    <location>
        <begin position="62"/>
        <end position="80"/>
    </location>
</feature>
<dbReference type="Proteomes" id="UP001144313">
    <property type="component" value="Unassembled WGS sequence"/>
</dbReference>
<comment type="caution">
    <text evidence="2">The sequence shown here is derived from an EMBL/GenBank/DDBJ whole genome shotgun (WGS) entry which is preliminary data.</text>
</comment>
<reference evidence="2" key="1">
    <citation type="submission" date="2022-12" db="EMBL/GenBank/DDBJ databases">
        <title>Reference genome sequencing for broad-spectrum identification of bacterial and archaeal isolates by mass spectrometry.</title>
        <authorList>
            <person name="Sekiguchi Y."/>
            <person name="Tourlousse D.M."/>
        </authorList>
    </citation>
    <scope>NUCLEOTIDE SEQUENCE</scope>
    <source>
        <strain evidence="2">LLR39Z86</strain>
    </source>
</reference>
<proteinExistence type="predicted"/>
<accession>A0A9W6LI31</accession>
<keyword evidence="3" id="KW-1185">Reference proteome</keyword>
<dbReference type="Pfam" id="PF10067">
    <property type="entry name" value="DUF2306"/>
    <property type="match status" value="1"/>
</dbReference>
<feature type="transmembrane region" description="Helical" evidence="1">
    <location>
        <begin position="194"/>
        <end position="215"/>
    </location>
</feature>
<sequence>MDTPRLHLQPRLEPRPRREWPIAAGLLLLALVPSIAGAFRIGEIASGAPETAANARFLQMPLPVLLHIAGALVYAMVGAFQFLPRLRRSRNGWHRFAGRYLLLPAGFIVALTGLWMTAFYDTPAIDDRAVAVSRYLVGGFMLACLVLGIAAVRRHDYAAHGAWMIRAYALALGAGTQVLTAGPPLLLFGEPSELARLLQMDAGWLINLLVAEWIIARRRAASRRPATMTA</sequence>
<evidence type="ECO:0000256" key="1">
    <source>
        <dbReference type="SAM" id="Phobius"/>
    </source>
</evidence>
<evidence type="ECO:0000313" key="2">
    <source>
        <dbReference type="EMBL" id="GLI43920.1"/>
    </source>
</evidence>
<feature type="transmembrane region" description="Helical" evidence="1">
    <location>
        <begin position="20"/>
        <end position="42"/>
    </location>
</feature>
<feature type="transmembrane region" description="Helical" evidence="1">
    <location>
        <begin position="132"/>
        <end position="152"/>
    </location>
</feature>
<feature type="transmembrane region" description="Helical" evidence="1">
    <location>
        <begin position="164"/>
        <end position="188"/>
    </location>
</feature>
<dbReference type="InterPro" id="IPR018750">
    <property type="entry name" value="DUF2306_membrane"/>
</dbReference>
<keyword evidence="1" id="KW-1133">Transmembrane helix</keyword>
<dbReference type="RefSeq" id="WP_270114621.1">
    <property type="nucleotide sequence ID" value="NZ_BAAAOL010000007.1"/>
</dbReference>
<evidence type="ECO:0000313" key="3">
    <source>
        <dbReference type="Proteomes" id="UP001144313"/>
    </source>
</evidence>
<dbReference type="AlphaFoldDB" id="A0A9W6LI31"/>